<dbReference type="PROSITE" id="PS50850">
    <property type="entry name" value="MFS"/>
    <property type="match status" value="1"/>
</dbReference>
<evidence type="ECO:0000256" key="4">
    <source>
        <dbReference type="ARBA" id="ARBA00022989"/>
    </source>
</evidence>
<dbReference type="FunCoup" id="A0A1X7VHT7">
    <property type="interactions" value="60"/>
</dbReference>
<dbReference type="OrthoDB" id="410267at2759"/>
<evidence type="ECO:0000313" key="9">
    <source>
        <dbReference type="Proteomes" id="UP000007879"/>
    </source>
</evidence>
<feature type="transmembrane region" description="Helical" evidence="6">
    <location>
        <begin position="98"/>
        <end position="117"/>
    </location>
</feature>
<dbReference type="Pfam" id="PF07690">
    <property type="entry name" value="MFS_1"/>
    <property type="match status" value="1"/>
</dbReference>
<reference evidence="9" key="1">
    <citation type="journal article" date="2010" name="Nature">
        <title>The Amphimedon queenslandica genome and the evolution of animal complexity.</title>
        <authorList>
            <person name="Srivastava M."/>
            <person name="Simakov O."/>
            <person name="Chapman J."/>
            <person name="Fahey B."/>
            <person name="Gauthier M.E."/>
            <person name="Mitros T."/>
            <person name="Richards G.S."/>
            <person name="Conaco C."/>
            <person name="Dacre M."/>
            <person name="Hellsten U."/>
            <person name="Larroux C."/>
            <person name="Putnam N.H."/>
            <person name="Stanke M."/>
            <person name="Adamska M."/>
            <person name="Darling A."/>
            <person name="Degnan S.M."/>
            <person name="Oakley T.H."/>
            <person name="Plachetzki D.C."/>
            <person name="Zhai Y."/>
            <person name="Adamski M."/>
            <person name="Calcino A."/>
            <person name="Cummins S.F."/>
            <person name="Goodstein D.M."/>
            <person name="Harris C."/>
            <person name="Jackson D.J."/>
            <person name="Leys S.P."/>
            <person name="Shu S."/>
            <person name="Woodcroft B.J."/>
            <person name="Vervoort M."/>
            <person name="Kosik K.S."/>
            <person name="Manning G."/>
            <person name="Degnan B.M."/>
            <person name="Rokhsar D.S."/>
        </authorList>
    </citation>
    <scope>NUCLEOTIDE SEQUENCE [LARGE SCALE GENOMIC DNA]</scope>
</reference>
<feature type="transmembrane region" description="Helical" evidence="6">
    <location>
        <begin position="337"/>
        <end position="357"/>
    </location>
</feature>
<keyword evidence="3 6" id="KW-0812">Transmembrane</keyword>
<feature type="transmembrane region" description="Helical" evidence="6">
    <location>
        <begin position="457"/>
        <end position="478"/>
    </location>
</feature>
<feature type="domain" description="Major facilitator superfamily (MFS) profile" evidence="7">
    <location>
        <begin position="295"/>
        <end position="486"/>
    </location>
</feature>
<feature type="transmembrane region" description="Helical" evidence="6">
    <location>
        <begin position="432"/>
        <end position="451"/>
    </location>
</feature>
<keyword evidence="4 6" id="KW-1133">Transmembrane helix</keyword>
<evidence type="ECO:0000256" key="6">
    <source>
        <dbReference type="SAM" id="Phobius"/>
    </source>
</evidence>
<dbReference type="InterPro" id="IPR036259">
    <property type="entry name" value="MFS_trans_sf"/>
</dbReference>
<feature type="transmembrane region" description="Helical" evidence="6">
    <location>
        <begin position="369"/>
        <end position="386"/>
    </location>
</feature>
<dbReference type="CDD" id="cd17353">
    <property type="entry name" value="MFS_OFA_like"/>
    <property type="match status" value="1"/>
</dbReference>
<feature type="transmembrane region" description="Helical" evidence="6">
    <location>
        <begin position="392"/>
        <end position="412"/>
    </location>
</feature>
<protein>
    <recommendedName>
        <fullName evidence="7">Major facilitator superfamily (MFS) profile domain-containing protein</fullName>
    </recommendedName>
</protein>
<comment type="subcellular location">
    <subcellularLocation>
        <location evidence="1">Membrane</location>
        <topology evidence="1">Multi-pass membrane protein</topology>
    </subcellularLocation>
</comment>
<dbReference type="EnsemblMetazoa" id="Aqu2.1.39886_001">
    <property type="protein sequence ID" value="Aqu2.1.39886_001"/>
    <property type="gene ID" value="Aqu2.1.39886"/>
</dbReference>
<dbReference type="InterPro" id="IPR052983">
    <property type="entry name" value="MFS_Riboflavin_Transporter"/>
</dbReference>
<evidence type="ECO:0000256" key="2">
    <source>
        <dbReference type="ARBA" id="ARBA00022448"/>
    </source>
</evidence>
<proteinExistence type="predicted"/>
<reference evidence="8" key="2">
    <citation type="submission" date="2017-05" db="UniProtKB">
        <authorList>
            <consortium name="EnsemblMetazoa"/>
        </authorList>
    </citation>
    <scope>IDENTIFICATION</scope>
</reference>
<keyword evidence="2" id="KW-0813">Transport</keyword>
<keyword evidence="5 6" id="KW-0472">Membrane</keyword>
<dbReference type="eggNOG" id="KOG2504">
    <property type="taxonomic scope" value="Eukaryota"/>
</dbReference>
<dbReference type="SUPFAM" id="SSF103473">
    <property type="entry name" value="MFS general substrate transporter"/>
    <property type="match status" value="1"/>
</dbReference>
<feature type="transmembrane region" description="Helical" evidence="6">
    <location>
        <begin position="71"/>
        <end position="91"/>
    </location>
</feature>
<dbReference type="PANTHER" id="PTHR43385">
    <property type="entry name" value="RIBOFLAVIN TRANSPORTER RIBJ"/>
    <property type="match status" value="1"/>
</dbReference>
<dbReference type="InParanoid" id="A0A1X7VHT7"/>
<evidence type="ECO:0000256" key="1">
    <source>
        <dbReference type="ARBA" id="ARBA00004141"/>
    </source>
</evidence>
<gene>
    <name evidence="8" type="primary">100635474</name>
</gene>
<dbReference type="Proteomes" id="UP000007879">
    <property type="component" value="Unassembled WGS sequence"/>
</dbReference>
<feature type="transmembrane region" description="Helical" evidence="6">
    <location>
        <begin position="304"/>
        <end position="325"/>
    </location>
</feature>
<evidence type="ECO:0000313" key="8">
    <source>
        <dbReference type="EnsemblMetazoa" id="Aqu2.1.39886_001"/>
    </source>
</evidence>
<dbReference type="PANTHER" id="PTHR43385:SF1">
    <property type="entry name" value="RIBOFLAVIN TRANSPORTER RIBJ"/>
    <property type="match status" value="1"/>
</dbReference>
<name>A0A1X7VHT7_AMPQE</name>
<feature type="transmembrane region" description="Helical" evidence="6">
    <location>
        <begin position="161"/>
        <end position="181"/>
    </location>
</feature>
<dbReference type="OMA" id="ALCCFGR"/>
<organism evidence="8">
    <name type="scientific">Amphimedon queenslandica</name>
    <name type="common">Sponge</name>
    <dbReference type="NCBI Taxonomy" id="400682"/>
    <lineage>
        <taxon>Eukaryota</taxon>
        <taxon>Metazoa</taxon>
        <taxon>Porifera</taxon>
        <taxon>Demospongiae</taxon>
        <taxon>Heteroscleromorpha</taxon>
        <taxon>Haplosclerida</taxon>
        <taxon>Niphatidae</taxon>
        <taxon>Amphimedon</taxon>
    </lineage>
</organism>
<dbReference type="InterPro" id="IPR020846">
    <property type="entry name" value="MFS_dom"/>
</dbReference>
<keyword evidence="9" id="KW-1185">Reference proteome</keyword>
<dbReference type="EnsemblMetazoa" id="XM_003384161.2">
    <property type="protein sequence ID" value="XP_003384209.2"/>
    <property type="gene ID" value="LOC100635474"/>
</dbReference>
<feature type="transmembrane region" description="Helical" evidence="6">
    <location>
        <begin position="222"/>
        <end position="243"/>
    </location>
</feature>
<dbReference type="GO" id="GO:0016020">
    <property type="term" value="C:membrane"/>
    <property type="evidence" value="ECO:0007669"/>
    <property type="project" value="UniProtKB-SubCell"/>
</dbReference>
<dbReference type="GO" id="GO:0022857">
    <property type="term" value="F:transmembrane transporter activity"/>
    <property type="evidence" value="ECO:0007669"/>
    <property type="project" value="InterPro"/>
</dbReference>
<evidence type="ECO:0000256" key="5">
    <source>
        <dbReference type="ARBA" id="ARBA00023136"/>
    </source>
</evidence>
<evidence type="ECO:0000256" key="3">
    <source>
        <dbReference type="ARBA" id="ARBA00022692"/>
    </source>
</evidence>
<evidence type="ECO:0000259" key="7">
    <source>
        <dbReference type="PROSITE" id="PS50850"/>
    </source>
</evidence>
<dbReference type="InterPro" id="IPR011701">
    <property type="entry name" value="MFS"/>
</dbReference>
<feature type="transmembrane region" description="Helical" evidence="6">
    <location>
        <begin position="21"/>
        <end position="44"/>
    </location>
</feature>
<feature type="transmembrane region" description="Helical" evidence="6">
    <location>
        <begin position="123"/>
        <end position="149"/>
    </location>
</feature>
<dbReference type="KEGG" id="aqu:100635474"/>
<accession>A0A1X7VHT7</accession>
<dbReference type="AlphaFoldDB" id="A0A1X7VHT7"/>
<sequence length="486" mass="54280">MPSYSSLCIYWRWPGPTIVQRLQMILVLMSCFLFHLSIGSIYTYGNLLPYLVSYARNHTNQAELKNTQGTYIFSIQVFGLAVGMLAGGVLEKKFGPRLVSLSGGWLMSAGVALSYFAVKKNFWYLTMTYGIMFGLGTGISYIGPIACAIRWCPRWKGAATGFVVSGYGISSLIFTTVQTAYVNPHNVEPIGPVCDMEQDTPESCDNEKYFEDAKMMSRIPTLFLLLAGVYASLQLISSIFLVNPPPPLADEEKRPILIHEDSPSPRVYSPSTSMSRSALINKKLDTLTVVNVTPLQLFRKPSFYLIWFMFACIGIGTSFITTLYKSFGLEKVTDDDWLLSIAGAVSSVFNLSGRFFWGALADFTSYRTALVFHGALATFIYFTFYATGAAGIVMFFFWLFGIYFCIGGSYSLYPSLVAQLYGTENISINYSFVYSSQIVGSLLASFLSHLLVDYIDWYGVFFIVGGLSLVEYILAILYNNKRYIRN</sequence>
<dbReference type="Gene3D" id="1.20.1250.20">
    <property type="entry name" value="MFS general substrate transporter like domains"/>
    <property type="match status" value="2"/>
</dbReference>